<name>A0A382IVG5_9ZZZZ</name>
<dbReference type="PANTHER" id="PTHR43615:SF1">
    <property type="entry name" value="PPDK_N DOMAIN-CONTAINING PROTEIN"/>
    <property type="match status" value="1"/>
</dbReference>
<proteinExistence type="predicted"/>
<protein>
    <submittedName>
        <fullName evidence="1">Uncharacterized protein</fullName>
    </submittedName>
</protein>
<dbReference type="InterPro" id="IPR051549">
    <property type="entry name" value="PEP_Utilizing_Enz"/>
</dbReference>
<evidence type="ECO:0000313" key="1">
    <source>
        <dbReference type="EMBL" id="SVC03834.1"/>
    </source>
</evidence>
<reference evidence="1" key="1">
    <citation type="submission" date="2018-05" db="EMBL/GenBank/DDBJ databases">
        <authorList>
            <person name="Lanie J.A."/>
            <person name="Ng W.-L."/>
            <person name="Kazmierczak K.M."/>
            <person name="Andrzejewski T.M."/>
            <person name="Davidsen T.M."/>
            <person name="Wayne K.J."/>
            <person name="Tettelin H."/>
            <person name="Glass J.I."/>
            <person name="Rusch D."/>
            <person name="Podicherti R."/>
            <person name="Tsui H.-C.T."/>
            <person name="Winkler M.E."/>
        </authorList>
    </citation>
    <scope>NUCLEOTIDE SEQUENCE</scope>
</reference>
<feature type="non-terminal residue" evidence="1">
    <location>
        <position position="1"/>
    </location>
</feature>
<gene>
    <name evidence="1" type="ORF">METZ01_LOCUS256688</name>
</gene>
<sequence length="354" mass="41590">LENFGFSKHEIKNLKESFREFTNNLIHDFPKLTNKFNKSYEKLARNREKCILELANSRKNYYDYLLASQKLLFDCRKYGVIPFSAVARVAFVGTAILQGLKSNSSLKPEIFDHFLTSINTPLSEFKEEIGKLVDGKISKKYFLEKYGHLRPGTYDITIPRYDKNQDYLKNIKFSPNKKPKKISKINEKKINEILEKHHLKFKEVSFVEFIRQSVTQREKLKFEFTKNLSEALEYIATAGKKLGFSREEMSNLEFNDIMQFSTKNRQQLASTWKKKSDRKNTVRKLNEYFMLSSIIFSEDDFQVIRSYVTKPNFITKKQITANVSILNLKNKIPDIENKIVIIENADPGYDWIFA</sequence>
<dbReference type="EMBL" id="UINC01070015">
    <property type="protein sequence ID" value="SVC03834.1"/>
    <property type="molecule type" value="Genomic_DNA"/>
</dbReference>
<dbReference type="PANTHER" id="PTHR43615">
    <property type="entry name" value="PHOSPHOENOLPYRUVATE SYNTHASE-RELATED"/>
    <property type="match status" value="1"/>
</dbReference>
<feature type="non-terminal residue" evidence="1">
    <location>
        <position position="354"/>
    </location>
</feature>
<organism evidence="1">
    <name type="scientific">marine metagenome</name>
    <dbReference type="NCBI Taxonomy" id="408172"/>
    <lineage>
        <taxon>unclassified sequences</taxon>
        <taxon>metagenomes</taxon>
        <taxon>ecological metagenomes</taxon>
    </lineage>
</organism>
<dbReference type="AlphaFoldDB" id="A0A382IVG5"/>
<accession>A0A382IVG5</accession>